<keyword evidence="1 4" id="KW-0547">Nucleotide-binding</keyword>
<dbReference type="GO" id="GO:0005834">
    <property type="term" value="C:heterotrimeric G-protein complex"/>
    <property type="evidence" value="ECO:0007669"/>
    <property type="project" value="TreeGrafter"/>
</dbReference>
<dbReference type="InterPro" id="IPR001019">
    <property type="entry name" value="Gprotein_alpha_su"/>
</dbReference>
<dbReference type="SMART" id="SM00275">
    <property type="entry name" value="G_alpha"/>
    <property type="match status" value="1"/>
</dbReference>
<keyword evidence="5" id="KW-0460">Magnesium</keyword>
<feature type="compositionally biased region" description="Low complexity" evidence="6">
    <location>
        <begin position="1"/>
        <end position="30"/>
    </location>
</feature>
<evidence type="ECO:0000256" key="1">
    <source>
        <dbReference type="ARBA" id="ARBA00022741"/>
    </source>
</evidence>
<dbReference type="AlphaFoldDB" id="A0A9P6U2P5"/>
<dbReference type="Pfam" id="PF00503">
    <property type="entry name" value="G-alpha"/>
    <property type="match status" value="1"/>
</dbReference>
<dbReference type="GO" id="GO:0007188">
    <property type="term" value="P:adenylate cyclase-modulating G protein-coupled receptor signaling pathway"/>
    <property type="evidence" value="ECO:0007669"/>
    <property type="project" value="TreeGrafter"/>
</dbReference>
<feature type="binding site" evidence="4">
    <location>
        <begin position="342"/>
        <end position="345"/>
    </location>
    <ligand>
        <name>GTP</name>
        <dbReference type="ChEBI" id="CHEBI:37565"/>
    </ligand>
</feature>
<feature type="binding site" evidence="4">
    <location>
        <begin position="93"/>
        <end position="98"/>
    </location>
    <ligand>
        <name>GTP</name>
        <dbReference type="ChEBI" id="CHEBI:37565"/>
    </ligand>
</feature>
<keyword evidence="2 4" id="KW-0342">GTP-binding</keyword>
<name>A0A9P6U2P5_9FUNG</name>
<dbReference type="GO" id="GO:0005737">
    <property type="term" value="C:cytoplasm"/>
    <property type="evidence" value="ECO:0007669"/>
    <property type="project" value="TreeGrafter"/>
</dbReference>
<feature type="binding site" evidence="4">
    <location>
        <begin position="223"/>
        <end position="224"/>
    </location>
    <ligand>
        <name>GTP</name>
        <dbReference type="ChEBI" id="CHEBI:37565"/>
    </ligand>
</feature>
<dbReference type="SUPFAM" id="SSF47895">
    <property type="entry name" value="Transducin (alpha subunit), insertion domain"/>
    <property type="match status" value="1"/>
</dbReference>
<feature type="binding site" evidence="5">
    <location>
        <position position="97"/>
    </location>
    <ligand>
        <name>Mg(2+)</name>
        <dbReference type="ChEBI" id="CHEBI:18420"/>
    </ligand>
</feature>
<dbReference type="OrthoDB" id="5817230at2759"/>
<feature type="binding site" evidence="4">
    <location>
        <begin position="273"/>
        <end position="277"/>
    </location>
    <ligand>
        <name>GTP</name>
        <dbReference type="ChEBI" id="CHEBI:37565"/>
    </ligand>
</feature>
<dbReference type="GO" id="GO:0031683">
    <property type="term" value="F:G-protein beta/gamma-subunit complex binding"/>
    <property type="evidence" value="ECO:0007669"/>
    <property type="project" value="InterPro"/>
</dbReference>
<organism evidence="7 8">
    <name type="scientific">Mortierella polycephala</name>
    <dbReference type="NCBI Taxonomy" id="41804"/>
    <lineage>
        <taxon>Eukaryota</taxon>
        <taxon>Fungi</taxon>
        <taxon>Fungi incertae sedis</taxon>
        <taxon>Mucoromycota</taxon>
        <taxon>Mortierellomycotina</taxon>
        <taxon>Mortierellomycetes</taxon>
        <taxon>Mortierellales</taxon>
        <taxon>Mortierellaceae</taxon>
        <taxon>Mortierella</taxon>
    </lineage>
</organism>
<sequence length="427" mass="47640">MESTPAPGGSMGSAPNSGGSSSNTSSQQGGAHAGSHPSNNSTTIQQTGISTLSRAELKKAKAVSDAIDKSLRADRERQQKERGAKLLILGPSETGKTTVLKQLKLLYGRKGLEAERQTYRRVVHLNAMKAIQALSYGLQKANIPLEHAGNIAHLETVMRLETTLKRYSITSIGFTNPAIPRKITDAKAETDMFLEMVPAIRALWADGGIKETFNTGSNLNLQDSAKYFLDSIDRIADLNYIPTDDDILQARVRTLAVSEHLFNIDGVVYRIYDVGGQKSLRKYWAPYFDDVNAIIFMVALSAYDQPCEDDERQNRLQECMSLFNSIANHKLFEITSFVLFLNKIDIFQRKLDSGSLVSKYFPEYRGPNDYENTTVFFQHRFLQQCKDTAKQVYTHFTHATDTNQMKVIVVAVNAIVQRLNLRSSGLL</sequence>
<dbReference type="InterPro" id="IPR027417">
    <property type="entry name" value="P-loop_NTPase"/>
</dbReference>
<feature type="binding site" evidence="4">
    <location>
        <begin position="248"/>
        <end position="254"/>
    </location>
    <ligand>
        <name>GTP</name>
        <dbReference type="ChEBI" id="CHEBI:37565"/>
    </ligand>
</feature>
<evidence type="ECO:0000256" key="2">
    <source>
        <dbReference type="ARBA" id="ARBA00023134"/>
    </source>
</evidence>
<protein>
    <submittedName>
        <fullName evidence="7">Guanine nucleotide-binding protein subunit alpha</fullName>
    </submittedName>
</protein>
<feature type="binding site" evidence="4">
    <location>
        <position position="399"/>
    </location>
    <ligand>
        <name>GTP</name>
        <dbReference type="ChEBI" id="CHEBI:37565"/>
    </ligand>
</feature>
<reference evidence="7" key="1">
    <citation type="journal article" date="2020" name="Fungal Divers.">
        <title>Resolving the Mortierellaceae phylogeny through synthesis of multi-gene phylogenetics and phylogenomics.</title>
        <authorList>
            <person name="Vandepol N."/>
            <person name="Liber J."/>
            <person name="Desiro A."/>
            <person name="Na H."/>
            <person name="Kennedy M."/>
            <person name="Barry K."/>
            <person name="Grigoriev I.V."/>
            <person name="Miller A.N."/>
            <person name="O'Donnell K."/>
            <person name="Stajich J.E."/>
            <person name="Bonito G."/>
        </authorList>
    </citation>
    <scope>NUCLEOTIDE SEQUENCE</scope>
    <source>
        <strain evidence="7">KOD948</strain>
    </source>
</reference>
<dbReference type="GO" id="GO:0001664">
    <property type="term" value="F:G protein-coupled receptor binding"/>
    <property type="evidence" value="ECO:0007669"/>
    <property type="project" value="TreeGrafter"/>
</dbReference>
<dbReference type="CDD" id="cd00066">
    <property type="entry name" value="G-alpha"/>
    <property type="match status" value="1"/>
</dbReference>
<gene>
    <name evidence="7" type="primary">GPA1_1</name>
    <name evidence="7" type="ORF">BG011_003662</name>
</gene>
<evidence type="ECO:0000313" key="8">
    <source>
        <dbReference type="Proteomes" id="UP000726737"/>
    </source>
</evidence>
<evidence type="ECO:0000313" key="7">
    <source>
        <dbReference type="EMBL" id="KAG0257931.1"/>
    </source>
</evidence>
<proteinExistence type="predicted"/>
<dbReference type="PANTHER" id="PTHR10218:SF360">
    <property type="entry name" value="GUANINE NUCLEOTIDE-BINDING PROTEIN SUBUNIT ALPHA HOMOLOG"/>
    <property type="match status" value="1"/>
</dbReference>
<evidence type="ECO:0000256" key="6">
    <source>
        <dbReference type="SAM" id="MobiDB-lite"/>
    </source>
</evidence>
<dbReference type="FunFam" id="3.40.50.300:FF:000720">
    <property type="entry name" value="Guanine nucleotide-binding protein G(k) subunit alpha"/>
    <property type="match status" value="1"/>
</dbReference>
<dbReference type="Gene3D" id="3.40.50.300">
    <property type="entry name" value="P-loop containing nucleotide triphosphate hydrolases"/>
    <property type="match status" value="1"/>
</dbReference>
<dbReference type="EMBL" id="JAAAJA010000240">
    <property type="protein sequence ID" value="KAG0257931.1"/>
    <property type="molecule type" value="Genomic_DNA"/>
</dbReference>
<dbReference type="SUPFAM" id="SSF52540">
    <property type="entry name" value="P-loop containing nucleoside triphosphate hydrolases"/>
    <property type="match status" value="1"/>
</dbReference>
<evidence type="ECO:0000256" key="3">
    <source>
        <dbReference type="ARBA" id="ARBA00023224"/>
    </source>
</evidence>
<dbReference type="PROSITE" id="PS51882">
    <property type="entry name" value="G_ALPHA"/>
    <property type="match status" value="1"/>
</dbReference>
<accession>A0A9P6U2P5</accession>
<dbReference type="InterPro" id="IPR011025">
    <property type="entry name" value="GproteinA_insert"/>
</dbReference>
<evidence type="ECO:0000256" key="5">
    <source>
        <dbReference type="PIRSR" id="PIRSR601019-2"/>
    </source>
</evidence>
<dbReference type="PANTHER" id="PTHR10218">
    <property type="entry name" value="GTP-BINDING PROTEIN ALPHA SUBUNIT"/>
    <property type="match status" value="1"/>
</dbReference>
<feature type="region of interest" description="Disordered" evidence="6">
    <location>
        <begin position="1"/>
        <end position="48"/>
    </location>
</feature>
<evidence type="ECO:0000256" key="4">
    <source>
        <dbReference type="PIRSR" id="PIRSR601019-1"/>
    </source>
</evidence>
<dbReference type="GO" id="GO:0005525">
    <property type="term" value="F:GTP binding"/>
    <property type="evidence" value="ECO:0007669"/>
    <property type="project" value="UniProtKB-KW"/>
</dbReference>
<comment type="caution">
    <text evidence="7">The sequence shown here is derived from an EMBL/GenBank/DDBJ whole genome shotgun (WGS) entry which is preliminary data.</text>
</comment>
<keyword evidence="8" id="KW-1185">Reference proteome</keyword>
<dbReference type="Gene3D" id="1.10.400.10">
    <property type="entry name" value="GI Alpha 1, domain 2-like"/>
    <property type="match status" value="1"/>
</dbReference>
<dbReference type="PRINTS" id="PR00318">
    <property type="entry name" value="GPROTEINA"/>
</dbReference>
<feature type="compositionally biased region" description="Polar residues" evidence="6">
    <location>
        <begin position="36"/>
        <end position="48"/>
    </location>
</feature>
<dbReference type="Proteomes" id="UP000726737">
    <property type="component" value="Unassembled WGS sequence"/>
</dbReference>
<keyword evidence="5" id="KW-0479">Metal-binding</keyword>
<dbReference type="GO" id="GO:0046872">
    <property type="term" value="F:metal ion binding"/>
    <property type="evidence" value="ECO:0007669"/>
    <property type="project" value="UniProtKB-KW"/>
</dbReference>
<keyword evidence="3" id="KW-0807">Transducer</keyword>
<dbReference type="GO" id="GO:0003924">
    <property type="term" value="F:GTPase activity"/>
    <property type="evidence" value="ECO:0007669"/>
    <property type="project" value="InterPro"/>
</dbReference>
<feature type="binding site" evidence="5">
    <location>
        <position position="254"/>
    </location>
    <ligand>
        <name>Mg(2+)</name>
        <dbReference type="ChEBI" id="CHEBI:18420"/>
    </ligand>
</feature>